<protein>
    <recommendedName>
        <fullName evidence="3">Mini-circle protein</fullName>
    </recommendedName>
</protein>
<reference evidence="1 2" key="1">
    <citation type="submission" date="2020-08" db="EMBL/GenBank/DDBJ databases">
        <title>Sequencing the genomes of 1000 actinobacteria strains.</title>
        <authorList>
            <person name="Klenk H.-P."/>
        </authorList>
    </citation>
    <scope>NUCLEOTIDE SEQUENCE [LARGE SCALE GENOMIC DNA]</scope>
    <source>
        <strain evidence="1 2">DSM 44230</strain>
    </source>
</reference>
<dbReference type="Pfam" id="PF04978">
    <property type="entry name" value="MST"/>
    <property type="match status" value="1"/>
</dbReference>
<gene>
    <name evidence="1" type="ORF">HNR67_002923</name>
</gene>
<keyword evidence="2" id="KW-1185">Reference proteome</keyword>
<evidence type="ECO:0000313" key="1">
    <source>
        <dbReference type="EMBL" id="MBB4676805.1"/>
    </source>
</evidence>
<evidence type="ECO:0000313" key="2">
    <source>
        <dbReference type="Proteomes" id="UP000533598"/>
    </source>
</evidence>
<organism evidence="1 2">
    <name type="scientific">Crossiella cryophila</name>
    <dbReference type="NCBI Taxonomy" id="43355"/>
    <lineage>
        <taxon>Bacteria</taxon>
        <taxon>Bacillati</taxon>
        <taxon>Actinomycetota</taxon>
        <taxon>Actinomycetes</taxon>
        <taxon>Pseudonocardiales</taxon>
        <taxon>Pseudonocardiaceae</taxon>
        <taxon>Crossiella</taxon>
    </lineage>
</organism>
<accession>A0A7W7FTA2</accession>
<dbReference type="Gene3D" id="1.20.120.450">
    <property type="entry name" value="dinb family like domain"/>
    <property type="match status" value="1"/>
</dbReference>
<name>A0A7W7FTA2_9PSEU</name>
<sequence length="171" mass="19127">MTELKIDTRPEPPLAADERDTLTGFLDFLRATVVLKATGLSEVDARRSLIPSSPLMTVVGLLSHLRWVEWAWFSNRVDDQPGEPPWYGGDEEAEFRVPEGRPVAAVIAEYERECAASREILARKDLSATFAHPRLGTVSVRWVLTHMIEETGRHAGHLDLIRELLDGVTGE</sequence>
<dbReference type="InterPro" id="IPR007061">
    <property type="entry name" value="MST-like"/>
</dbReference>
<comment type="caution">
    <text evidence="1">The sequence shown here is derived from an EMBL/GenBank/DDBJ whole genome shotgun (WGS) entry which is preliminary data.</text>
</comment>
<dbReference type="InterPro" id="IPR034660">
    <property type="entry name" value="DinB/YfiT-like"/>
</dbReference>
<dbReference type="AlphaFoldDB" id="A0A7W7FTA2"/>
<dbReference type="Proteomes" id="UP000533598">
    <property type="component" value="Unassembled WGS sequence"/>
</dbReference>
<dbReference type="EMBL" id="JACHMH010000001">
    <property type="protein sequence ID" value="MBB4676805.1"/>
    <property type="molecule type" value="Genomic_DNA"/>
</dbReference>
<proteinExistence type="predicted"/>
<dbReference type="RefSeq" id="WP_185002578.1">
    <property type="nucleotide sequence ID" value="NZ_BAAAUI010000012.1"/>
</dbReference>
<dbReference type="SUPFAM" id="SSF109854">
    <property type="entry name" value="DinB/YfiT-like putative metalloenzymes"/>
    <property type="match status" value="1"/>
</dbReference>
<evidence type="ECO:0008006" key="3">
    <source>
        <dbReference type="Google" id="ProtNLM"/>
    </source>
</evidence>